<proteinExistence type="predicted"/>
<dbReference type="GO" id="GO:0005886">
    <property type="term" value="C:plasma membrane"/>
    <property type="evidence" value="ECO:0007669"/>
    <property type="project" value="InterPro"/>
</dbReference>
<accession>A0A1M5LFM0</accession>
<dbReference type="STRING" id="1089305.SAMN05444148_0605"/>
<dbReference type="InterPro" id="IPR010664">
    <property type="entry name" value="LipoPS_assembly_LptC-rel"/>
</dbReference>
<dbReference type="AlphaFoldDB" id="A0A1M5LFM0"/>
<name>A0A1M5LFM0_9FLAO</name>
<dbReference type="EMBL" id="FQWS01000001">
    <property type="protein sequence ID" value="SHG63740.1"/>
    <property type="molecule type" value="Genomic_DNA"/>
</dbReference>
<dbReference type="InterPro" id="IPR026265">
    <property type="entry name" value="LptC"/>
</dbReference>
<dbReference type="RefSeq" id="WP_073082841.1">
    <property type="nucleotide sequence ID" value="NZ_FQWS01000001.1"/>
</dbReference>
<dbReference type="Pfam" id="PF06835">
    <property type="entry name" value="LptC"/>
    <property type="match status" value="1"/>
</dbReference>
<evidence type="ECO:0000313" key="3">
    <source>
        <dbReference type="Proteomes" id="UP000184522"/>
    </source>
</evidence>
<dbReference type="GO" id="GO:0015221">
    <property type="term" value="F:lipopolysaccharide transmembrane transporter activity"/>
    <property type="evidence" value="ECO:0007669"/>
    <property type="project" value="InterPro"/>
</dbReference>
<dbReference type="OrthoDB" id="1427074at2"/>
<organism evidence="2 3">
    <name type="scientific">Winogradskyella jejuensis</name>
    <dbReference type="NCBI Taxonomy" id="1089305"/>
    <lineage>
        <taxon>Bacteria</taxon>
        <taxon>Pseudomonadati</taxon>
        <taxon>Bacteroidota</taxon>
        <taxon>Flavobacteriia</taxon>
        <taxon>Flavobacteriales</taxon>
        <taxon>Flavobacteriaceae</taxon>
        <taxon>Winogradskyella</taxon>
    </lineage>
</organism>
<protein>
    <submittedName>
        <fullName evidence="2">LPS export ABC transporter protein LptC</fullName>
    </submittedName>
</protein>
<dbReference type="Gene3D" id="2.60.450.10">
    <property type="entry name" value="Lipopolysaccharide (LPS) transport protein A like domain"/>
    <property type="match status" value="1"/>
</dbReference>
<evidence type="ECO:0000256" key="1">
    <source>
        <dbReference type="SAM" id="Phobius"/>
    </source>
</evidence>
<dbReference type="Proteomes" id="UP000184522">
    <property type="component" value="Unassembled WGS sequence"/>
</dbReference>
<evidence type="ECO:0000313" key="2">
    <source>
        <dbReference type="EMBL" id="SHG63740.1"/>
    </source>
</evidence>
<reference evidence="3" key="1">
    <citation type="submission" date="2016-11" db="EMBL/GenBank/DDBJ databases">
        <authorList>
            <person name="Varghese N."/>
            <person name="Submissions S."/>
        </authorList>
    </citation>
    <scope>NUCLEOTIDE SEQUENCE [LARGE SCALE GENOMIC DNA]</scope>
    <source>
        <strain evidence="3">DSM 25330</strain>
    </source>
</reference>
<gene>
    <name evidence="2" type="ORF">SAMN05444148_0605</name>
</gene>
<sequence length="184" mass="21155">MKRNYLHITFNIVTAIAVTMFFSCKNNFKDVQQVGVLQNEPIGVADTINLKYTDSFKLRANLLSPKMLDYSNRNFAFSEFPEGIELIIYDEDGNASKIFSDYAIIYDETDLVDLQGNVILATHNKDSLFTTQMYFDQATEWVYTNENVRLRSGGTDITGRGFDSDRNFDLWEMLEFSGDIELDN</sequence>
<keyword evidence="1" id="KW-0472">Membrane</keyword>
<keyword evidence="3" id="KW-1185">Reference proteome</keyword>
<feature type="transmembrane region" description="Helical" evidence="1">
    <location>
        <begin position="6"/>
        <end position="24"/>
    </location>
</feature>
<keyword evidence="1" id="KW-0812">Transmembrane</keyword>
<keyword evidence="1" id="KW-1133">Transmembrane helix</keyword>
<dbReference type="PROSITE" id="PS51257">
    <property type="entry name" value="PROKAR_LIPOPROTEIN"/>
    <property type="match status" value="1"/>
</dbReference>
<dbReference type="NCBIfam" id="TIGR04409">
    <property type="entry name" value="LptC_YrbK"/>
    <property type="match status" value="1"/>
</dbReference>